<organism evidence="11 12">
    <name type="scientific">Salinibacterium amurskyense</name>
    <dbReference type="NCBI Taxonomy" id="205941"/>
    <lineage>
        <taxon>Bacteria</taxon>
        <taxon>Bacillati</taxon>
        <taxon>Actinomycetota</taxon>
        <taxon>Actinomycetes</taxon>
        <taxon>Micrococcales</taxon>
        <taxon>Microbacteriaceae</taxon>
        <taxon>Salinibacterium</taxon>
    </lineage>
</organism>
<evidence type="ECO:0000256" key="5">
    <source>
        <dbReference type="ARBA" id="ARBA00022989"/>
    </source>
</evidence>
<feature type="transmembrane region" description="Helical" evidence="8">
    <location>
        <begin position="205"/>
        <end position="227"/>
    </location>
</feature>
<evidence type="ECO:0000259" key="9">
    <source>
        <dbReference type="Pfam" id="PF01757"/>
    </source>
</evidence>
<dbReference type="InterPro" id="IPR036514">
    <property type="entry name" value="SGNH_hydro_sf"/>
</dbReference>
<name>A0A2M9D843_9MICO</name>
<feature type="transmembrane region" description="Helical" evidence="8">
    <location>
        <begin position="300"/>
        <end position="319"/>
    </location>
</feature>
<dbReference type="InterPro" id="IPR043968">
    <property type="entry name" value="SGNH"/>
</dbReference>
<evidence type="ECO:0000256" key="2">
    <source>
        <dbReference type="ARBA" id="ARBA00022475"/>
    </source>
</evidence>
<accession>A0A2M9D843</accession>
<evidence type="ECO:0000313" key="12">
    <source>
        <dbReference type="Proteomes" id="UP000231742"/>
    </source>
</evidence>
<comment type="subcellular location">
    <subcellularLocation>
        <location evidence="1">Cell membrane</location>
        <topology evidence="1">Multi-pass membrane protein</topology>
    </subcellularLocation>
</comment>
<keyword evidence="4 8" id="KW-0812">Transmembrane</keyword>
<dbReference type="GO" id="GO:0009103">
    <property type="term" value="P:lipopolysaccharide biosynthetic process"/>
    <property type="evidence" value="ECO:0007669"/>
    <property type="project" value="TreeGrafter"/>
</dbReference>
<feature type="transmembrane region" description="Helical" evidence="8">
    <location>
        <begin position="181"/>
        <end position="199"/>
    </location>
</feature>
<evidence type="ECO:0000256" key="1">
    <source>
        <dbReference type="ARBA" id="ARBA00004651"/>
    </source>
</evidence>
<comment type="caution">
    <text evidence="11">The sequence shown here is derived from an EMBL/GenBank/DDBJ whole genome shotgun (WGS) entry which is preliminary data.</text>
</comment>
<dbReference type="Gene3D" id="3.40.50.1110">
    <property type="entry name" value="SGNH hydrolase"/>
    <property type="match status" value="1"/>
</dbReference>
<evidence type="ECO:0000259" key="10">
    <source>
        <dbReference type="Pfam" id="PF19040"/>
    </source>
</evidence>
<evidence type="ECO:0000256" key="3">
    <source>
        <dbReference type="ARBA" id="ARBA00022679"/>
    </source>
</evidence>
<dbReference type="PANTHER" id="PTHR23028:SF53">
    <property type="entry name" value="ACYL_TRANSF_3 DOMAIN-CONTAINING PROTEIN"/>
    <property type="match status" value="1"/>
</dbReference>
<keyword evidence="6 8" id="KW-0472">Membrane</keyword>
<dbReference type="SUPFAM" id="SSF52266">
    <property type="entry name" value="SGNH hydrolase"/>
    <property type="match status" value="1"/>
</dbReference>
<feature type="domain" description="Acyltransferase 3" evidence="9">
    <location>
        <begin position="21"/>
        <end position="350"/>
    </location>
</feature>
<dbReference type="RefSeq" id="WP_100388461.1">
    <property type="nucleotide sequence ID" value="NZ_BMZU01000001.1"/>
</dbReference>
<feature type="transmembrane region" description="Helical" evidence="8">
    <location>
        <begin position="236"/>
        <end position="256"/>
    </location>
</feature>
<dbReference type="InterPro" id="IPR050879">
    <property type="entry name" value="Acyltransferase_3"/>
</dbReference>
<keyword evidence="5 8" id="KW-1133">Transmembrane helix</keyword>
<keyword evidence="7" id="KW-0012">Acyltransferase</keyword>
<proteinExistence type="predicted"/>
<feature type="transmembrane region" description="Helical" evidence="8">
    <location>
        <begin position="331"/>
        <end position="349"/>
    </location>
</feature>
<dbReference type="PANTHER" id="PTHR23028">
    <property type="entry name" value="ACETYLTRANSFERASE"/>
    <property type="match status" value="1"/>
</dbReference>
<evidence type="ECO:0000256" key="4">
    <source>
        <dbReference type="ARBA" id="ARBA00022692"/>
    </source>
</evidence>
<dbReference type="Pfam" id="PF01757">
    <property type="entry name" value="Acyl_transf_3"/>
    <property type="match status" value="1"/>
</dbReference>
<feature type="transmembrane region" description="Helical" evidence="8">
    <location>
        <begin position="262"/>
        <end position="280"/>
    </location>
</feature>
<feature type="transmembrane region" description="Helical" evidence="8">
    <location>
        <begin position="158"/>
        <end position="174"/>
    </location>
</feature>
<feature type="transmembrane region" description="Helical" evidence="8">
    <location>
        <begin position="370"/>
        <end position="392"/>
    </location>
</feature>
<keyword evidence="12" id="KW-1185">Reference proteome</keyword>
<dbReference type="Proteomes" id="UP000231742">
    <property type="component" value="Unassembled WGS sequence"/>
</dbReference>
<dbReference type="GO" id="GO:0016747">
    <property type="term" value="F:acyltransferase activity, transferring groups other than amino-acyl groups"/>
    <property type="evidence" value="ECO:0007669"/>
    <property type="project" value="InterPro"/>
</dbReference>
<evidence type="ECO:0000256" key="8">
    <source>
        <dbReference type="SAM" id="Phobius"/>
    </source>
</evidence>
<evidence type="ECO:0000256" key="7">
    <source>
        <dbReference type="ARBA" id="ARBA00023315"/>
    </source>
</evidence>
<protein>
    <submittedName>
        <fullName evidence="11">Peptidoglycan/LPS O-acetylase OafA/YrhL</fullName>
    </submittedName>
</protein>
<dbReference type="Pfam" id="PF19040">
    <property type="entry name" value="SGNH"/>
    <property type="match status" value="1"/>
</dbReference>
<feature type="transmembrane region" description="Helical" evidence="8">
    <location>
        <begin position="21"/>
        <end position="40"/>
    </location>
</feature>
<feature type="transmembrane region" description="Helical" evidence="8">
    <location>
        <begin position="46"/>
        <end position="66"/>
    </location>
</feature>
<keyword evidence="2" id="KW-1003">Cell membrane</keyword>
<dbReference type="OrthoDB" id="3404679at2"/>
<feature type="transmembrane region" description="Helical" evidence="8">
    <location>
        <begin position="87"/>
        <end position="107"/>
    </location>
</feature>
<feature type="domain" description="SGNH" evidence="10">
    <location>
        <begin position="442"/>
        <end position="669"/>
    </location>
</feature>
<evidence type="ECO:0000313" key="11">
    <source>
        <dbReference type="EMBL" id="PJJ81808.1"/>
    </source>
</evidence>
<dbReference type="GO" id="GO:0005886">
    <property type="term" value="C:plasma membrane"/>
    <property type="evidence" value="ECO:0007669"/>
    <property type="project" value="UniProtKB-SubCell"/>
</dbReference>
<dbReference type="InterPro" id="IPR002656">
    <property type="entry name" value="Acyl_transf_3_dom"/>
</dbReference>
<sequence>MARTDSVKLATPPFVRAGFRADIHGLRALAVLVVLVYHAGLPLSGGFVGVDVFFVISGFLITNHLLSELARSSSVRFADFYLRRARRILPASLTVAAATVVLAFIILPSELVKSAAKDAVATVFYVPNFLFAIRGTDYLAETAASPFQHYWSLGVEEQFYLLWPLVLLGLWKLAKSASARVALVAVIVVASLLTSAFLVETSGPWAYFSPASRAWELGAGALVALAFSRITVLPRAIAAVIAWLGVVAIVLAAILYGDTTPFPGFAALLPVLGAAGVIAFGGKAGNAGPLRLLRLKPFQFLGTISYSLYLVHWPLIVFVDYLGWVPSEANALGKVFVAFVSVPIAWLIYRFVEQPFIRSDSRRARTPQRTVVWGIAASTTVAVMALSVFVLVDSRPTDAGREAAAIVEPSVYPSFTNYVPSNLQPSLANASESIPVLYVDGCHLRSAEQTENPECKFGDSSATRTIALFGDSHAAQWFPALEQEASQQSFALFSFTKSSCPSVAVKVTRYNVRDDACEQWRTNMIDRLNEITPELVVISNLSNYTALDGNPVTTAAWKEGYSELRAALDPSIELAVIADTPHFDETPTLCLEVNLESAEECASPRTQAIYGSFATADSEASAALGARFVDLTDYFCDADSCGVIIGSTLVYRDSHHVTVEYSTTLSAALWEALSLS</sequence>
<reference evidence="11 12" key="1">
    <citation type="submission" date="2017-11" db="EMBL/GenBank/DDBJ databases">
        <title>Genomic Encyclopedia of Archaeal and Bacterial Type Strains, Phase II (KMG-II): From Individual Species to Whole Genera.</title>
        <authorList>
            <person name="Goeker M."/>
        </authorList>
    </citation>
    <scope>NUCLEOTIDE SEQUENCE [LARGE SCALE GENOMIC DNA]</scope>
    <source>
        <strain evidence="11 12">DSM 16400</strain>
    </source>
</reference>
<gene>
    <name evidence="11" type="ORF">CLV85_0990</name>
</gene>
<evidence type="ECO:0000256" key="6">
    <source>
        <dbReference type="ARBA" id="ARBA00023136"/>
    </source>
</evidence>
<dbReference type="AlphaFoldDB" id="A0A2M9D843"/>
<keyword evidence="3" id="KW-0808">Transferase</keyword>
<dbReference type="EMBL" id="PGFH01000001">
    <property type="protein sequence ID" value="PJJ81808.1"/>
    <property type="molecule type" value="Genomic_DNA"/>
</dbReference>